<evidence type="ECO:0000313" key="4">
    <source>
        <dbReference type="Proteomes" id="UP000886752"/>
    </source>
</evidence>
<dbReference type="Proteomes" id="UP000886752">
    <property type="component" value="Unassembled WGS sequence"/>
</dbReference>
<dbReference type="SUPFAM" id="SSF53323">
    <property type="entry name" value="Pyruvate-ferredoxin oxidoreductase, PFOR, domain III"/>
    <property type="match status" value="1"/>
</dbReference>
<feature type="domain" description="Pyruvate/ketoisovalerate oxidoreductase catalytic" evidence="2">
    <location>
        <begin position="15"/>
        <end position="194"/>
    </location>
</feature>
<organism evidence="3 4">
    <name type="scientific">Candidatus Desulfovibrio intestinipullorum</name>
    <dbReference type="NCBI Taxonomy" id="2838536"/>
    <lineage>
        <taxon>Bacteria</taxon>
        <taxon>Pseudomonadati</taxon>
        <taxon>Thermodesulfobacteriota</taxon>
        <taxon>Desulfovibrionia</taxon>
        <taxon>Desulfovibrionales</taxon>
        <taxon>Desulfovibrionaceae</taxon>
        <taxon>Desulfovibrio</taxon>
    </lineage>
</organism>
<evidence type="ECO:0000259" key="2">
    <source>
        <dbReference type="Pfam" id="PF01558"/>
    </source>
</evidence>
<dbReference type="Pfam" id="PF01558">
    <property type="entry name" value="POR"/>
    <property type="match status" value="1"/>
</dbReference>
<name>A0A9D1TQS9_9BACT</name>
<dbReference type="Gene3D" id="3.40.920.10">
    <property type="entry name" value="Pyruvate-ferredoxin oxidoreductase, PFOR, domain III"/>
    <property type="match status" value="1"/>
</dbReference>
<evidence type="ECO:0000313" key="3">
    <source>
        <dbReference type="EMBL" id="HIW00756.1"/>
    </source>
</evidence>
<proteinExistence type="predicted"/>
<dbReference type="InterPro" id="IPR052198">
    <property type="entry name" value="IorB_Oxidoreductase"/>
</dbReference>
<gene>
    <name evidence="3" type="ORF">H9894_06145</name>
</gene>
<sequence length="198" mass="20924">MDAQKKLRIYFTGVGGQGSLTATALLARTALFAGVDVVAGEVHGMAQRGGVVESVLLLGGWRSPKLEYGEADVILGFEPLETLRGLPYLRKGGVVFSSSDAMPPVGVALGLERYPDMDEIKARIAEVASESHFLPCRELGAKAGAVQAGNTVLLAAVCASGILPFGVDVFEEALKRFLPAKLQPANLQALEYGRSYFA</sequence>
<dbReference type="AlphaFoldDB" id="A0A9D1TQS9"/>
<reference evidence="3" key="1">
    <citation type="journal article" date="2021" name="PeerJ">
        <title>Extensive microbial diversity within the chicken gut microbiome revealed by metagenomics and culture.</title>
        <authorList>
            <person name="Gilroy R."/>
            <person name="Ravi A."/>
            <person name="Getino M."/>
            <person name="Pursley I."/>
            <person name="Horton D.L."/>
            <person name="Alikhan N.F."/>
            <person name="Baker D."/>
            <person name="Gharbi K."/>
            <person name="Hall N."/>
            <person name="Watson M."/>
            <person name="Adriaenssens E.M."/>
            <person name="Foster-Nyarko E."/>
            <person name="Jarju S."/>
            <person name="Secka A."/>
            <person name="Antonio M."/>
            <person name="Oren A."/>
            <person name="Chaudhuri R.R."/>
            <person name="La Ragione R."/>
            <person name="Hildebrand F."/>
            <person name="Pallen M.J."/>
        </authorList>
    </citation>
    <scope>NUCLEOTIDE SEQUENCE</scope>
    <source>
        <strain evidence="3">ChiHecec2B26-446</strain>
    </source>
</reference>
<dbReference type="InterPro" id="IPR002869">
    <property type="entry name" value="Pyrv_flavodox_OxRed_cen"/>
</dbReference>
<comment type="caution">
    <text evidence="3">The sequence shown here is derived from an EMBL/GenBank/DDBJ whole genome shotgun (WGS) entry which is preliminary data.</text>
</comment>
<dbReference type="EMBL" id="DXHV01000060">
    <property type="protein sequence ID" value="HIW00756.1"/>
    <property type="molecule type" value="Genomic_DNA"/>
</dbReference>
<reference evidence="3" key="2">
    <citation type="submission" date="2021-04" db="EMBL/GenBank/DDBJ databases">
        <authorList>
            <person name="Gilroy R."/>
        </authorList>
    </citation>
    <scope>NUCLEOTIDE SEQUENCE</scope>
    <source>
        <strain evidence="3">ChiHecec2B26-446</strain>
    </source>
</reference>
<evidence type="ECO:0000256" key="1">
    <source>
        <dbReference type="ARBA" id="ARBA00023002"/>
    </source>
</evidence>
<dbReference type="InterPro" id="IPR019752">
    <property type="entry name" value="Pyrv/ketoisovalerate_OxRed_cat"/>
</dbReference>
<dbReference type="PANTHER" id="PTHR43854:SF1">
    <property type="entry name" value="INDOLEPYRUVATE OXIDOREDUCTASE SUBUNIT IORB"/>
    <property type="match status" value="1"/>
</dbReference>
<dbReference type="GO" id="GO:0016903">
    <property type="term" value="F:oxidoreductase activity, acting on the aldehyde or oxo group of donors"/>
    <property type="evidence" value="ECO:0007669"/>
    <property type="project" value="InterPro"/>
</dbReference>
<accession>A0A9D1TQS9</accession>
<protein>
    <submittedName>
        <fullName evidence="3">Indolepyruvate oxidoreductase subunit beta</fullName>
    </submittedName>
</protein>
<dbReference type="PANTHER" id="PTHR43854">
    <property type="entry name" value="INDOLEPYRUVATE OXIDOREDUCTASE SUBUNIT IORB"/>
    <property type="match status" value="1"/>
</dbReference>
<keyword evidence="1" id="KW-0560">Oxidoreductase</keyword>